<dbReference type="PROSITE" id="PS50088">
    <property type="entry name" value="ANK_REPEAT"/>
    <property type="match status" value="1"/>
</dbReference>
<dbReference type="InterPro" id="IPR036770">
    <property type="entry name" value="Ankyrin_rpt-contain_sf"/>
</dbReference>
<comment type="caution">
    <text evidence="2">The sequence shown here is derived from an EMBL/GenBank/DDBJ whole genome shotgun (WGS) entry which is preliminary data.</text>
</comment>
<dbReference type="Proteomes" id="UP000654918">
    <property type="component" value="Unassembled WGS sequence"/>
</dbReference>
<gene>
    <name evidence="2" type="ORF">CPLU01_14581</name>
</gene>
<keyword evidence="1" id="KW-0040">ANK repeat</keyword>
<sequence length="160" mass="17318">MADPDFKHAALPNLPTELLELIGEELGSSFAALSALARVSARFHAVFTRLLYDSPAKAYDPILIIGAARCGNLAALQLAHEKYGADLNRTRIYPITAKEKSQLGIKYNLSPAARWGAPLHFAVAAGHMKVVSWLLSKGVNIEAPGRLYCGCETVEENMPT</sequence>
<evidence type="ECO:0000313" key="2">
    <source>
        <dbReference type="EMBL" id="KAF6813769.1"/>
    </source>
</evidence>
<evidence type="ECO:0000256" key="1">
    <source>
        <dbReference type="PROSITE-ProRule" id="PRU00023"/>
    </source>
</evidence>
<accession>A0A8H6MYI7</accession>
<proteinExistence type="predicted"/>
<keyword evidence="3" id="KW-1185">Reference proteome</keyword>
<feature type="repeat" description="ANK" evidence="1">
    <location>
        <begin position="114"/>
        <end position="146"/>
    </location>
</feature>
<name>A0A8H6MYI7_9PEZI</name>
<dbReference type="EMBL" id="WIGO01000398">
    <property type="protein sequence ID" value="KAF6813769.1"/>
    <property type="molecule type" value="Genomic_DNA"/>
</dbReference>
<protein>
    <submittedName>
        <fullName evidence="2">Ankyrin-like protein</fullName>
    </submittedName>
</protein>
<dbReference type="SUPFAM" id="SSF140860">
    <property type="entry name" value="Pseudo ankyrin repeat-like"/>
    <property type="match status" value="1"/>
</dbReference>
<organism evidence="2 3">
    <name type="scientific">Colletotrichum plurivorum</name>
    <dbReference type="NCBI Taxonomy" id="2175906"/>
    <lineage>
        <taxon>Eukaryota</taxon>
        <taxon>Fungi</taxon>
        <taxon>Dikarya</taxon>
        <taxon>Ascomycota</taxon>
        <taxon>Pezizomycotina</taxon>
        <taxon>Sordariomycetes</taxon>
        <taxon>Hypocreomycetidae</taxon>
        <taxon>Glomerellales</taxon>
        <taxon>Glomerellaceae</taxon>
        <taxon>Colletotrichum</taxon>
        <taxon>Colletotrichum orchidearum species complex</taxon>
    </lineage>
</organism>
<dbReference type="InterPro" id="IPR002110">
    <property type="entry name" value="Ankyrin_rpt"/>
</dbReference>
<evidence type="ECO:0000313" key="3">
    <source>
        <dbReference type="Proteomes" id="UP000654918"/>
    </source>
</evidence>
<dbReference type="PROSITE" id="PS50297">
    <property type="entry name" value="ANK_REP_REGION"/>
    <property type="match status" value="1"/>
</dbReference>
<reference evidence="2" key="1">
    <citation type="journal article" date="2020" name="Phytopathology">
        <title>Genome Sequence Resources of Colletotrichum truncatum, C. plurivorum, C. musicola, and C. sojae: Four Species Pathogenic to Soybean (Glycine max).</title>
        <authorList>
            <person name="Rogerio F."/>
            <person name="Boufleur T.R."/>
            <person name="Ciampi-Guillardi M."/>
            <person name="Sukno S.A."/>
            <person name="Thon M.R."/>
            <person name="Massola Junior N.S."/>
            <person name="Baroncelli R."/>
        </authorList>
    </citation>
    <scope>NUCLEOTIDE SEQUENCE</scope>
    <source>
        <strain evidence="2">LFN00145</strain>
    </source>
</reference>
<dbReference type="Gene3D" id="1.25.40.20">
    <property type="entry name" value="Ankyrin repeat-containing domain"/>
    <property type="match status" value="1"/>
</dbReference>
<dbReference type="Pfam" id="PF00023">
    <property type="entry name" value="Ank"/>
    <property type="match status" value="1"/>
</dbReference>
<dbReference type="AlphaFoldDB" id="A0A8H6MYI7"/>